<evidence type="ECO:0008006" key="4">
    <source>
        <dbReference type="Google" id="ProtNLM"/>
    </source>
</evidence>
<evidence type="ECO:0000313" key="2">
    <source>
        <dbReference type="EMBL" id="MFJ1267394.1"/>
    </source>
</evidence>
<reference evidence="2 3" key="1">
    <citation type="submission" date="2024-08" db="EMBL/GenBank/DDBJ databases">
        <title>Draft Genome Sequence of Legionella lytica strain DSB2004, Isolated From a Fire Sprinkler System.</title>
        <authorList>
            <person name="Everhart A.D."/>
            <person name="Kidane D.T."/>
            <person name="Farone A.L."/>
            <person name="Farone M.B."/>
        </authorList>
    </citation>
    <scope>NUCLEOTIDE SEQUENCE [LARGE SCALE GENOMIC DNA]</scope>
    <source>
        <strain evidence="2 3">DSB2004</strain>
    </source>
</reference>
<feature type="region of interest" description="Disordered" evidence="1">
    <location>
        <begin position="128"/>
        <end position="148"/>
    </location>
</feature>
<evidence type="ECO:0000313" key="3">
    <source>
        <dbReference type="Proteomes" id="UP001615550"/>
    </source>
</evidence>
<sequence>MKKNKEKSALLAGLIQNLLLGAIQNLSSEHFIEPIGFTDETHQSQALKYYMEIRAQIELLIKKSCYKEVPLEKIEQNILFWLEVANHLRERSFYEGALLIEAQLALIPEAKISNQKLLKKIETLSSTDGNHSNMRRSLEKDKKRGKQDSQSIFPPIYLIIKDLTPLKQNISNKKDNYGFVLSTTLQSMQEVFRLYATKRGHQQWNKISFLVEDIGHNDLSHLELILYRSWIVDLMTLLSVRDKLLSIYMSKEYTFNNKTAALHFSIIKSVMQLDKDPSFDLAQLYNLTHLMERKKEALALCKQILNVFSTHGSTQTPSIAACAGDLISIWDEALEAKKSFISHTKSNFESMLILHQKVISVYSAFQLSLSSPLDSEVTVYLAQIDSCISTLVSLAKEQKHPSQQLMDNLIATYNLLFNYEKTKAEKAYFFGMLNGPNPDAVRKKVEDNLENLEKASHSLLESQISWKDYLKNALSGIRSAPLFSEEDITNDKRTLERLLAEASNIDDWDNILENDRAPSPDDSVRRAQFFGFLGTSKVKASDPAVPNDPPNISPR</sequence>
<comment type="caution">
    <text evidence="2">The sequence shown here is derived from an EMBL/GenBank/DDBJ whole genome shotgun (WGS) entry which is preliminary data.</text>
</comment>
<name>A0ABW8D3X0_9GAMM</name>
<dbReference type="RefSeq" id="WP_400186030.1">
    <property type="nucleotide sequence ID" value="NZ_JBGORX010000001.1"/>
</dbReference>
<dbReference type="EMBL" id="JBGORX010000001">
    <property type="protein sequence ID" value="MFJ1267394.1"/>
    <property type="molecule type" value="Genomic_DNA"/>
</dbReference>
<organism evidence="2 3">
    <name type="scientific">Legionella lytica</name>
    <dbReference type="NCBI Taxonomy" id="96232"/>
    <lineage>
        <taxon>Bacteria</taxon>
        <taxon>Pseudomonadati</taxon>
        <taxon>Pseudomonadota</taxon>
        <taxon>Gammaproteobacteria</taxon>
        <taxon>Legionellales</taxon>
        <taxon>Legionellaceae</taxon>
        <taxon>Legionella</taxon>
    </lineage>
</organism>
<dbReference type="SUPFAM" id="SSF48366">
    <property type="entry name" value="Ras GEF"/>
    <property type="match status" value="1"/>
</dbReference>
<proteinExistence type="predicted"/>
<protein>
    <recommendedName>
        <fullName evidence="4">Purine NTPase</fullName>
    </recommendedName>
</protein>
<dbReference type="Proteomes" id="UP001615550">
    <property type="component" value="Unassembled WGS sequence"/>
</dbReference>
<dbReference type="InterPro" id="IPR023578">
    <property type="entry name" value="Ras_GEF_dom_sf"/>
</dbReference>
<accession>A0ABW8D3X0</accession>
<evidence type="ECO:0000256" key="1">
    <source>
        <dbReference type="SAM" id="MobiDB-lite"/>
    </source>
</evidence>
<gene>
    <name evidence="2" type="ORF">ACD661_02350</name>
</gene>
<keyword evidence="3" id="KW-1185">Reference proteome</keyword>